<dbReference type="PIRSF" id="PIRSF035652">
    <property type="entry name" value="CHP02436"/>
    <property type="match status" value="1"/>
</dbReference>
<dbReference type="InterPro" id="IPR012657">
    <property type="entry name" value="23S_rRNA-intervening_sequence"/>
</dbReference>
<dbReference type="Gene3D" id="1.20.1440.60">
    <property type="entry name" value="23S rRNA-intervening sequence"/>
    <property type="match status" value="1"/>
</dbReference>
<keyword evidence="2" id="KW-1185">Reference proteome</keyword>
<protein>
    <submittedName>
        <fullName evidence="1">Four helix bundle protein</fullName>
    </submittedName>
</protein>
<comment type="caution">
    <text evidence="1">The sequence shown here is derived from an EMBL/GenBank/DDBJ whole genome shotgun (WGS) entry which is preliminary data.</text>
</comment>
<dbReference type="SUPFAM" id="SSF158446">
    <property type="entry name" value="IVS-encoded protein-like"/>
    <property type="match status" value="1"/>
</dbReference>
<dbReference type="NCBIfam" id="TIGR02436">
    <property type="entry name" value="four helix bundle protein"/>
    <property type="match status" value="1"/>
</dbReference>
<dbReference type="PANTHER" id="PTHR38471:SF2">
    <property type="entry name" value="FOUR HELIX BUNDLE PROTEIN"/>
    <property type="match status" value="1"/>
</dbReference>
<dbReference type="InterPro" id="IPR036583">
    <property type="entry name" value="23S_rRNA_IVS_sf"/>
</dbReference>
<name>A0A929PXA0_9SPHI</name>
<gene>
    <name evidence="1" type="ORF">IRJ16_08970</name>
</gene>
<dbReference type="Pfam" id="PF05635">
    <property type="entry name" value="23S_rRNA_IVP"/>
    <property type="match status" value="1"/>
</dbReference>
<dbReference type="Proteomes" id="UP000622475">
    <property type="component" value="Unassembled WGS sequence"/>
</dbReference>
<dbReference type="EMBL" id="JADFFL010000003">
    <property type="protein sequence ID" value="MBE9662017.1"/>
    <property type="molecule type" value="Genomic_DNA"/>
</dbReference>
<accession>A0A929PXA0</accession>
<dbReference type="PANTHER" id="PTHR38471">
    <property type="entry name" value="FOUR HELIX BUNDLE PROTEIN"/>
    <property type="match status" value="1"/>
</dbReference>
<evidence type="ECO:0000313" key="2">
    <source>
        <dbReference type="Proteomes" id="UP000622475"/>
    </source>
</evidence>
<dbReference type="AlphaFoldDB" id="A0A929PXA0"/>
<sequence length="122" mass="13414">MQPVSDLKQRSKTFALNIIKLVRQLPDDKVGRVLGNQILRSGTSVSANYRSACKARSTADFISKITIVEEEADETTLWLELIMESGTLSNDFTIALHNEAKELTAIFTASGKTAKENKAKGK</sequence>
<organism evidence="1 2">
    <name type="scientific">Mucilaginibacter myungsuensis</name>
    <dbReference type="NCBI Taxonomy" id="649104"/>
    <lineage>
        <taxon>Bacteria</taxon>
        <taxon>Pseudomonadati</taxon>
        <taxon>Bacteroidota</taxon>
        <taxon>Sphingobacteriia</taxon>
        <taxon>Sphingobacteriales</taxon>
        <taxon>Sphingobacteriaceae</taxon>
        <taxon>Mucilaginibacter</taxon>
    </lineage>
</organism>
<evidence type="ECO:0000313" key="1">
    <source>
        <dbReference type="EMBL" id="MBE9662017.1"/>
    </source>
</evidence>
<reference evidence="1" key="1">
    <citation type="submission" date="2020-10" db="EMBL/GenBank/DDBJ databases">
        <title>Mucilaginibacter mali sp. nov., isolated from rhizosphere soil of apple orchard.</title>
        <authorList>
            <person name="Lee J.-S."/>
            <person name="Kim H.S."/>
            <person name="Kim J.-S."/>
        </authorList>
    </citation>
    <scope>NUCLEOTIDE SEQUENCE</scope>
    <source>
        <strain evidence="1">KCTC 22746</strain>
    </source>
</reference>
<proteinExistence type="predicted"/>